<evidence type="ECO:0000256" key="1">
    <source>
        <dbReference type="SAM" id="Phobius"/>
    </source>
</evidence>
<keyword evidence="1" id="KW-0472">Membrane</keyword>
<keyword evidence="1" id="KW-1133">Transmembrane helix</keyword>
<evidence type="ECO:0000313" key="3">
    <source>
        <dbReference type="Proteomes" id="UP000769157"/>
    </source>
</evidence>
<reference evidence="2" key="2">
    <citation type="submission" date="2021-01" db="EMBL/GenBank/DDBJ databases">
        <authorList>
            <person name="Schikora-Tamarit M.A."/>
        </authorList>
    </citation>
    <scope>NUCLEOTIDE SEQUENCE</scope>
    <source>
        <strain evidence="2">CBS6075</strain>
    </source>
</reference>
<protein>
    <submittedName>
        <fullName evidence="2">Uncharacterized protein</fullName>
    </submittedName>
</protein>
<dbReference type="AlphaFoldDB" id="A0A9P8P035"/>
<dbReference type="RefSeq" id="XP_046059471.1">
    <property type="nucleotide sequence ID" value="XM_046206836.1"/>
</dbReference>
<gene>
    <name evidence="2" type="ORF">OGAPHI_005634</name>
</gene>
<feature type="transmembrane region" description="Helical" evidence="1">
    <location>
        <begin position="209"/>
        <end position="230"/>
    </location>
</feature>
<reference evidence="2" key="1">
    <citation type="journal article" date="2021" name="Open Biol.">
        <title>Shared evolutionary footprints suggest mitochondrial oxidative damage underlies multiple complex I losses in fungi.</title>
        <authorList>
            <person name="Schikora-Tamarit M.A."/>
            <person name="Marcet-Houben M."/>
            <person name="Nosek J."/>
            <person name="Gabaldon T."/>
        </authorList>
    </citation>
    <scope>NUCLEOTIDE SEQUENCE</scope>
    <source>
        <strain evidence="2">CBS6075</strain>
    </source>
</reference>
<sequence>MTREMTMKSRSGCNKQLTTFETSPKVKGSKIKDLTNSAFTFESILSWGFGDCMRQQSGTLGLGLTTHNTQTVCRTAVAFLWLGTVSVDVVIKSDLFAFENFAFGKDAHTEPFIHHPFLHKCVWIARVVAKPPNTGLLSGVDDLVILDHHEVEVFDALVGVFLFVLFVQLVIDDLSLILHNECLCWNIFVGSHTEPFMLSFEDRDWSDLVLLKTLVLTIVSAGLALSINTFDICQSVDTVRVRATRVILTVRANVLGTVTSHKLVSC</sequence>
<evidence type="ECO:0000313" key="2">
    <source>
        <dbReference type="EMBL" id="KAH3662382.1"/>
    </source>
</evidence>
<dbReference type="EMBL" id="JAEUBE010000378">
    <property type="protein sequence ID" value="KAH3662382.1"/>
    <property type="molecule type" value="Genomic_DNA"/>
</dbReference>
<feature type="transmembrane region" description="Helical" evidence="1">
    <location>
        <begin position="153"/>
        <end position="171"/>
    </location>
</feature>
<accession>A0A9P8P035</accession>
<keyword evidence="1" id="KW-0812">Transmembrane</keyword>
<comment type="caution">
    <text evidence="2">The sequence shown here is derived from an EMBL/GenBank/DDBJ whole genome shotgun (WGS) entry which is preliminary data.</text>
</comment>
<dbReference type="GeneID" id="70237598"/>
<dbReference type="Proteomes" id="UP000769157">
    <property type="component" value="Unassembled WGS sequence"/>
</dbReference>
<name>A0A9P8P035_9ASCO</name>
<organism evidence="2 3">
    <name type="scientific">Ogataea philodendri</name>
    <dbReference type="NCBI Taxonomy" id="1378263"/>
    <lineage>
        <taxon>Eukaryota</taxon>
        <taxon>Fungi</taxon>
        <taxon>Dikarya</taxon>
        <taxon>Ascomycota</taxon>
        <taxon>Saccharomycotina</taxon>
        <taxon>Pichiomycetes</taxon>
        <taxon>Pichiales</taxon>
        <taxon>Pichiaceae</taxon>
        <taxon>Ogataea</taxon>
    </lineage>
</organism>
<keyword evidence="3" id="KW-1185">Reference proteome</keyword>
<proteinExistence type="predicted"/>